<evidence type="ECO:0000259" key="6">
    <source>
        <dbReference type="Pfam" id="PF01628"/>
    </source>
</evidence>
<dbReference type="InterPro" id="IPR036390">
    <property type="entry name" value="WH_DNA-bd_sf"/>
</dbReference>
<dbReference type="InterPro" id="IPR036388">
    <property type="entry name" value="WH-like_DNA-bd_sf"/>
</dbReference>
<dbReference type="Pfam" id="PF01628">
    <property type="entry name" value="HrcA"/>
    <property type="match status" value="1"/>
</dbReference>
<keyword evidence="2 5" id="KW-0805">Transcription regulation</keyword>
<organism evidence="7 8">
    <name type="scientific">Paraconexibacter algicola</name>
    <dbReference type="NCBI Taxonomy" id="2133960"/>
    <lineage>
        <taxon>Bacteria</taxon>
        <taxon>Bacillati</taxon>
        <taxon>Actinomycetota</taxon>
        <taxon>Thermoleophilia</taxon>
        <taxon>Solirubrobacterales</taxon>
        <taxon>Paraconexibacteraceae</taxon>
        <taxon>Paraconexibacter</taxon>
    </lineage>
</organism>
<keyword evidence="8" id="KW-1185">Reference proteome</keyword>
<evidence type="ECO:0000313" key="7">
    <source>
        <dbReference type="EMBL" id="PTL56658.1"/>
    </source>
</evidence>
<dbReference type="Gene3D" id="3.30.450.40">
    <property type="match status" value="1"/>
</dbReference>
<dbReference type="Gene3D" id="1.10.10.10">
    <property type="entry name" value="Winged helix-like DNA-binding domain superfamily/Winged helix DNA-binding domain"/>
    <property type="match status" value="1"/>
</dbReference>
<dbReference type="InterPro" id="IPR021153">
    <property type="entry name" value="HrcA_C"/>
</dbReference>
<accession>A0A2T4UFV4</accession>
<dbReference type="GO" id="GO:0003677">
    <property type="term" value="F:DNA binding"/>
    <property type="evidence" value="ECO:0007669"/>
    <property type="project" value="InterPro"/>
</dbReference>
<evidence type="ECO:0000256" key="4">
    <source>
        <dbReference type="ARBA" id="ARBA00023163"/>
    </source>
</evidence>
<comment type="caution">
    <text evidence="7">The sequence shown here is derived from an EMBL/GenBank/DDBJ whole genome shotgun (WGS) entry which is preliminary data.</text>
</comment>
<dbReference type="PANTHER" id="PTHR34824">
    <property type="entry name" value="HEAT-INDUCIBLE TRANSCRIPTION REPRESSOR HRCA"/>
    <property type="match status" value="1"/>
</dbReference>
<evidence type="ECO:0000313" key="8">
    <source>
        <dbReference type="Proteomes" id="UP000240739"/>
    </source>
</evidence>
<dbReference type="Gene3D" id="3.30.390.60">
    <property type="entry name" value="Heat-inducible transcription repressor hrca homolog, domain 3"/>
    <property type="match status" value="1"/>
</dbReference>
<dbReference type="GO" id="GO:0045892">
    <property type="term" value="P:negative regulation of DNA-templated transcription"/>
    <property type="evidence" value="ECO:0007669"/>
    <property type="project" value="UniProtKB-UniRule"/>
</dbReference>
<reference evidence="7 8" key="1">
    <citation type="submission" date="2018-03" db="EMBL/GenBank/DDBJ databases">
        <title>Aquarubrobacter algicola gen. nov., sp. nov., a novel actinobacterium isolated from shallow eutrophic lake during the end of cyanobacterial harmful algal blooms.</title>
        <authorList>
            <person name="Chun S.J."/>
        </authorList>
    </citation>
    <scope>NUCLEOTIDE SEQUENCE [LARGE SCALE GENOMIC DNA]</scope>
    <source>
        <strain evidence="7 8">Seoho-28</strain>
    </source>
</reference>
<feature type="domain" description="Heat-inducible transcription repressor HrcA C-terminal" evidence="6">
    <location>
        <begin position="102"/>
        <end position="321"/>
    </location>
</feature>
<keyword evidence="1 5" id="KW-0678">Repressor</keyword>
<dbReference type="HAMAP" id="MF_00081">
    <property type="entry name" value="HrcA"/>
    <property type="match status" value="1"/>
</dbReference>
<dbReference type="Proteomes" id="UP000240739">
    <property type="component" value="Unassembled WGS sequence"/>
</dbReference>
<dbReference type="InterPro" id="IPR002571">
    <property type="entry name" value="HrcA"/>
</dbReference>
<comment type="function">
    <text evidence="5">Negative regulator of class I heat shock genes (grpE-dnaK-dnaJ and groELS operons). Prevents heat-shock induction of these operons.</text>
</comment>
<dbReference type="AlphaFoldDB" id="A0A2T4UFV4"/>
<dbReference type="InterPro" id="IPR029016">
    <property type="entry name" value="GAF-like_dom_sf"/>
</dbReference>
<dbReference type="PANTHER" id="PTHR34824:SF1">
    <property type="entry name" value="HEAT-INDUCIBLE TRANSCRIPTION REPRESSOR HRCA"/>
    <property type="match status" value="1"/>
</dbReference>
<evidence type="ECO:0000256" key="3">
    <source>
        <dbReference type="ARBA" id="ARBA00023016"/>
    </source>
</evidence>
<sequence length="340" mass="36495">MLSPRQETILRKVVDAYLVSAAPVGSKALAADPDLDCGPSTIRNELALLEEHGLLAHPHTSAGRVPTEAGHRYVVDRLLGGQLPLPAPQEPLELQLVRREVDEAMRVTTETLSQVTNLLAIVSAPPLDTATIRHIEVLALQPTVLMVVVITSTGGVTKRLFSFDAPVDSGLVSWAADELNGRLVGMGLGARMLAQRLNDPSFGPGERAFLQALSPVFTDLAATADDTLYVDGAARLLAEHGVQDLTQINELLTMLERRVSLLGVLQSALGERDVLVRIGQENETPALRSLAVVASGYGLPARKLGTVSVIGPVRMDYGAAIHTVREAAFQLSRFIEEVYE</sequence>
<evidence type="ECO:0000256" key="5">
    <source>
        <dbReference type="HAMAP-Rule" id="MF_00081"/>
    </source>
</evidence>
<dbReference type="SUPFAM" id="SSF46785">
    <property type="entry name" value="Winged helix' DNA-binding domain"/>
    <property type="match status" value="1"/>
</dbReference>
<evidence type="ECO:0000256" key="1">
    <source>
        <dbReference type="ARBA" id="ARBA00022491"/>
    </source>
</evidence>
<comment type="similarity">
    <text evidence="5">Belongs to the HrcA family.</text>
</comment>
<protein>
    <recommendedName>
        <fullName evidence="5">Heat-inducible transcription repressor HrcA</fullName>
    </recommendedName>
</protein>
<keyword evidence="4 5" id="KW-0804">Transcription</keyword>
<dbReference type="NCBIfam" id="TIGR00331">
    <property type="entry name" value="hrcA"/>
    <property type="match status" value="1"/>
</dbReference>
<dbReference type="EMBL" id="PYYB01000002">
    <property type="protein sequence ID" value="PTL56658.1"/>
    <property type="molecule type" value="Genomic_DNA"/>
</dbReference>
<dbReference type="SUPFAM" id="SSF55781">
    <property type="entry name" value="GAF domain-like"/>
    <property type="match status" value="1"/>
</dbReference>
<gene>
    <name evidence="5 7" type="primary">hrcA</name>
    <name evidence="7" type="ORF">C7Y72_14825</name>
</gene>
<proteinExistence type="inferred from homology"/>
<dbReference type="InterPro" id="IPR023120">
    <property type="entry name" value="WHTH_transcript_rep_HrcA_IDD"/>
</dbReference>
<keyword evidence="3 5" id="KW-0346">Stress response</keyword>
<dbReference type="PIRSF" id="PIRSF005485">
    <property type="entry name" value="HrcA"/>
    <property type="match status" value="1"/>
</dbReference>
<name>A0A2T4UFV4_9ACTN</name>
<evidence type="ECO:0000256" key="2">
    <source>
        <dbReference type="ARBA" id="ARBA00023015"/>
    </source>
</evidence>
<dbReference type="OrthoDB" id="9783139at2"/>